<name>A0ABQ1L7C7_9RHOB</name>
<sequence length="488" mass="54833">MTEPSVDPSLLPPGATTFERAMEAATALDARAPAIRPNARAKLDGFDPFVPWLIWEYGLGDILPYLSDPQRALREGMRWQRLRGTPEALRLAFSWRDLDGVQVFQEEPGQHFAAFQIDTNAVPPLEDIDDLIALARLSAPARSRLARIFHGYDLRRIKLDDTRLGDGLLSDYSGVRHTDGQTRLSFGRVFPATVPAPEMRTHAGIFVDHVRRAFLPGRFVLSDSVLDDDRATPNPFIYHAHLFTLANTDGVPDEPADFEPVRRFQRAQMVLSEGMRLGDTNSRTPPVDWVFYEGRRRLSEEAAVSGAPSEVRRIQRTEMFERRAVASALVPLPHATFRWRNTVRYQVIGGRSQVYRLSETRRILPPVWYAQPSRALAAETYELAVRVRDAVRADARVADPERFTPAQVLRADARAVGDGLALTPTNPSRALLPEVYDPAASPIRFSEVTGDTTYAGQFWLPLTYVDQPWSEVQVLVGTMHRTDTPNTD</sequence>
<evidence type="ECO:0000313" key="1">
    <source>
        <dbReference type="EMBL" id="GGC19613.1"/>
    </source>
</evidence>
<dbReference type="Pfam" id="PF09684">
    <property type="entry name" value="Tail_P2_I"/>
    <property type="match status" value="1"/>
</dbReference>
<reference evidence="2" key="1">
    <citation type="journal article" date="2019" name="Int. J. Syst. Evol. Microbiol.">
        <title>The Global Catalogue of Microorganisms (GCM) 10K type strain sequencing project: providing services to taxonomists for standard genome sequencing and annotation.</title>
        <authorList>
            <consortium name="The Broad Institute Genomics Platform"/>
            <consortium name="The Broad Institute Genome Sequencing Center for Infectious Disease"/>
            <person name="Wu L."/>
            <person name="Ma J."/>
        </authorList>
    </citation>
    <scope>NUCLEOTIDE SEQUENCE [LARGE SCALE GENOMIC DNA]</scope>
    <source>
        <strain evidence="2">CGMCC 1.12478</strain>
    </source>
</reference>
<dbReference type="EMBL" id="BMFC01000016">
    <property type="protein sequence ID" value="GGC19613.1"/>
    <property type="molecule type" value="Genomic_DNA"/>
</dbReference>
<dbReference type="InterPro" id="IPR006521">
    <property type="entry name" value="Tail_protein_I"/>
</dbReference>
<evidence type="ECO:0000313" key="2">
    <source>
        <dbReference type="Proteomes" id="UP000645462"/>
    </source>
</evidence>
<dbReference type="Proteomes" id="UP000645462">
    <property type="component" value="Unassembled WGS sequence"/>
</dbReference>
<gene>
    <name evidence="1" type="ORF">GCM10011363_40390</name>
</gene>
<proteinExistence type="predicted"/>
<keyword evidence="2" id="KW-1185">Reference proteome</keyword>
<dbReference type="RefSeq" id="WP_188483901.1">
    <property type="nucleotide sequence ID" value="NZ_BMFC01000016.1"/>
</dbReference>
<accession>A0ABQ1L7C7</accession>
<evidence type="ECO:0008006" key="3">
    <source>
        <dbReference type="Google" id="ProtNLM"/>
    </source>
</evidence>
<organism evidence="1 2">
    <name type="scientific">Marivita lacus</name>
    <dbReference type="NCBI Taxonomy" id="1323742"/>
    <lineage>
        <taxon>Bacteria</taxon>
        <taxon>Pseudomonadati</taxon>
        <taxon>Pseudomonadota</taxon>
        <taxon>Alphaproteobacteria</taxon>
        <taxon>Rhodobacterales</taxon>
        <taxon>Roseobacteraceae</taxon>
        <taxon>Marivita</taxon>
    </lineage>
</organism>
<comment type="caution">
    <text evidence="1">The sequence shown here is derived from an EMBL/GenBank/DDBJ whole genome shotgun (WGS) entry which is preliminary data.</text>
</comment>
<protein>
    <recommendedName>
        <fullName evidence="3">Phage tail protein</fullName>
    </recommendedName>
</protein>